<protein>
    <submittedName>
        <fullName evidence="5">Holo-(Acyl-carrier-protein) synthase</fullName>
        <ecNumber evidence="5">2.7.8.7</ecNumber>
    </submittedName>
</protein>
<dbReference type="InterPro" id="IPR037143">
    <property type="entry name" value="4-PPantetheinyl_Trfase_dom_sf"/>
</dbReference>
<dbReference type="RefSeq" id="WP_005963140.1">
    <property type="nucleotide sequence ID" value="NZ_CP040505.1"/>
</dbReference>
<sequence length="217" mass="22593">MRAARLILGQGTGVDLTPVPAIAERLEAPGTVFARVFTDREWAYCLGLDAEPLGGASGAVRGGSGAEGSSSGGALAASLPLGGTSVPVNGARSIELHAGSQALSRPGPRALESLGARWAAKEATIKAWSSLIAPNPPTVPEEEVKWSQIEVVHDPHRRPSLRFSGDIARALKELSTELRADLEWSVSLSHEGGFALAFVQVLALADPFGLEDRSPSS</sequence>
<evidence type="ECO:0000256" key="3">
    <source>
        <dbReference type="ARBA" id="ARBA00022842"/>
    </source>
</evidence>
<dbReference type="NCBIfam" id="TIGR00556">
    <property type="entry name" value="pantethn_trn"/>
    <property type="match status" value="1"/>
</dbReference>
<dbReference type="InterPro" id="IPR004568">
    <property type="entry name" value="Ppantetheine-prot_Trfase_dom"/>
</dbReference>
<dbReference type="InterPro" id="IPR008278">
    <property type="entry name" value="4-PPantetheinyl_Trfase_dom"/>
</dbReference>
<evidence type="ECO:0000313" key="6">
    <source>
        <dbReference type="Proteomes" id="UP000013015"/>
    </source>
</evidence>
<dbReference type="GO" id="GO:0008897">
    <property type="term" value="F:holo-[acyl-carrier-protein] synthase activity"/>
    <property type="evidence" value="ECO:0007669"/>
    <property type="project" value="UniProtKB-EC"/>
</dbReference>
<dbReference type="Pfam" id="PF01648">
    <property type="entry name" value="ACPS"/>
    <property type="match status" value="1"/>
</dbReference>
<dbReference type="PATRIC" id="fig|888050.3.peg.1016"/>
<dbReference type="GO" id="GO:0006633">
    <property type="term" value="P:fatty acid biosynthetic process"/>
    <property type="evidence" value="ECO:0007669"/>
    <property type="project" value="InterPro"/>
</dbReference>
<dbReference type="HOGENOM" id="CLU_089696_2_0_11"/>
<keyword evidence="3" id="KW-0460">Magnesium</keyword>
<accession>N6WDF4</accession>
<keyword evidence="2" id="KW-0479">Metal-binding</keyword>
<organism evidence="5 6">
    <name type="scientific">Schaalia cardiffensis F0333</name>
    <dbReference type="NCBI Taxonomy" id="888050"/>
    <lineage>
        <taxon>Bacteria</taxon>
        <taxon>Bacillati</taxon>
        <taxon>Actinomycetota</taxon>
        <taxon>Actinomycetes</taxon>
        <taxon>Actinomycetales</taxon>
        <taxon>Actinomycetaceae</taxon>
        <taxon>Schaalia</taxon>
    </lineage>
</organism>
<gene>
    <name evidence="5" type="primary">acpS</name>
    <name evidence="5" type="ORF">HMPREF9004_1070</name>
</gene>
<evidence type="ECO:0000259" key="4">
    <source>
        <dbReference type="Pfam" id="PF01648"/>
    </source>
</evidence>
<dbReference type="Proteomes" id="UP000013015">
    <property type="component" value="Unassembled WGS sequence"/>
</dbReference>
<dbReference type="eggNOG" id="COG0736">
    <property type="taxonomic scope" value="Bacteria"/>
</dbReference>
<dbReference type="SUPFAM" id="SSF56214">
    <property type="entry name" value="4'-phosphopantetheinyl transferase"/>
    <property type="match status" value="2"/>
</dbReference>
<keyword evidence="1 5" id="KW-0808">Transferase</keyword>
<comment type="caution">
    <text evidence="5">The sequence shown here is derived from an EMBL/GenBank/DDBJ whole genome shotgun (WGS) entry which is preliminary data.</text>
</comment>
<evidence type="ECO:0000313" key="5">
    <source>
        <dbReference type="EMBL" id="ENO18209.1"/>
    </source>
</evidence>
<keyword evidence="6" id="KW-1185">Reference proteome</keyword>
<feature type="domain" description="4'-phosphopantetheinyl transferase" evidence="4">
    <location>
        <begin position="105"/>
        <end position="174"/>
    </location>
</feature>
<reference evidence="5 6" key="1">
    <citation type="submission" date="2013-03" db="EMBL/GenBank/DDBJ databases">
        <title>Reference genome for the Human Microbiome Project.</title>
        <authorList>
            <person name="Aqrawi P."/>
            <person name="Ayvaz T."/>
            <person name="Bess C."/>
            <person name="Blankenburg K."/>
            <person name="Coyle M."/>
            <person name="Deng J."/>
            <person name="Forbes L."/>
            <person name="Fowler G."/>
            <person name="Francisco L."/>
            <person name="Fu Q."/>
            <person name="Gibbs R."/>
            <person name="Gross S."/>
            <person name="Gubbala S."/>
            <person name="Hale W."/>
            <person name="Hemphill L."/>
            <person name="Highlander S."/>
            <person name="Hirani K."/>
            <person name="Jackson L."/>
            <person name="Jakkamsetti A."/>
            <person name="Javaid M."/>
            <person name="Jayaseelan J.C."/>
            <person name="Jiang H."/>
            <person name="Joshi V."/>
            <person name="Korchina V."/>
            <person name="Kovar C."/>
            <person name="Lara F."/>
            <person name="Lee S."/>
            <person name="Liu Y."/>
            <person name="Mata R."/>
            <person name="Mathew T."/>
            <person name="Munidasa M."/>
            <person name="Muzny D."/>
            <person name="Nazareth L."/>
            <person name="Ngo R."/>
            <person name="Nguyen L."/>
            <person name="Nguyen N."/>
            <person name="Okwuonu G."/>
            <person name="Ongeri F."/>
            <person name="Palculict T."/>
            <person name="Patil S."/>
            <person name="Petrosino J."/>
            <person name="Pham C."/>
            <person name="Pham P."/>
            <person name="Pu L.-L."/>
            <person name="Qin X."/>
            <person name="Qu J."/>
            <person name="Reid J."/>
            <person name="Ross M."/>
            <person name="Ruth R."/>
            <person name="Saada N."/>
            <person name="San Lucas F."/>
            <person name="Santibanez J."/>
            <person name="Shang Y."/>
            <person name="Simmons D."/>
            <person name="Song X.-Z."/>
            <person name="Tang L.-Y."/>
            <person name="Thornton R."/>
            <person name="Warren J."/>
            <person name="Weissenberger G."/>
            <person name="Wilczek-Boney K."/>
            <person name="Worley K."/>
            <person name="Youmans B."/>
            <person name="Zhang J."/>
            <person name="Zhang L."/>
            <person name="Zhao Z."/>
            <person name="Zhou C."/>
            <person name="Zhu D."/>
            <person name="Zhu Y."/>
        </authorList>
    </citation>
    <scope>NUCLEOTIDE SEQUENCE [LARGE SCALE GENOMIC DNA]</scope>
    <source>
        <strain evidence="5 6">F0333</strain>
    </source>
</reference>
<dbReference type="STRING" id="888050.HMPREF9004_1070"/>
<dbReference type="EMBL" id="AQHZ01000016">
    <property type="protein sequence ID" value="ENO18209.1"/>
    <property type="molecule type" value="Genomic_DNA"/>
</dbReference>
<dbReference type="AlphaFoldDB" id="N6WDF4"/>
<evidence type="ECO:0000256" key="1">
    <source>
        <dbReference type="ARBA" id="ARBA00022679"/>
    </source>
</evidence>
<name>N6WDF4_9ACTO</name>
<proteinExistence type="predicted"/>
<dbReference type="EC" id="2.7.8.7" evidence="5"/>
<evidence type="ECO:0000256" key="2">
    <source>
        <dbReference type="ARBA" id="ARBA00022723"/>
    </source>
</evidence>
<dbReference type="GO" id="GO:0000287">
    <property type="term" value="F:magnesium ion binding"/>
    <property type="evidence" value="ECO:0007669"/>
    <property type="project" value="InterPro"/>
</dbReference>
<dbReference type="Gene3D" id="3.90.470.20">
    <property type="entry name" value="4'-phosphopantetheinyl transferase domain"/>
    <property type="match status" value="1"/>
</dbReference>
<dbReference type="OrthoDB" id="517356at2"/>